<dbReference type="GO" id="GO:0005737">
    <property type="term" value="C:cytoplasm"/>
    <property type="evidence" value="ECO:0007669"/>
    <property type="project" value="TreeGrafter"/>
</dbReference>
<dbReference type="GO" id="GO:0019748">
    <property type="term" value="P:secondary metabolic process"/>
    <property type="evidence" value="ECO:0007669"/>
    <property type="project" value="TreeGrafter"/>
</dbReference>
<evidence type="ECO:0000256" key="1">
    <source>
        <dbReference type="ARBA" id="ARBA00023239"/>
    </source>
</evidence>
<evidence type="ECO:0000313" key="3">
    <source>
        <dbReference type="EMBL" id="RJG03481.1"/>
    </source>
</evidence>
<keyword evidence="1" id="KW-0456">Lyase</keyword>
<comment type="caution">
    <text evidence="3">The sequence shown here is derived from an EMBL/GenBank/DDBJ whole genome shotgun (WGS) entry which is preliminary data.</text>
</comment>
<protein>
    <submittedName>
        <fullName evidence="3">Amidohydrolase</fullName>
    </submittedName>
</protein>
<dbReference type="SUPFAM" id="SSF51556">
    <property type="entry name" value="Metallo-dependent hydrolases"/>
    <property type="match status" value="1"/>
</dbReference>
<evidence type="ECO:0000259" key="2">
    <source>
        <dbReference type="Pfam" id="PF04909"/>
    </source>
</evidence>
<gene>
    <name evidence="3" type="ORF">D3878_19330</name>
</gene>
<keyword evidence="3" id="KW-0378">Hydrolase</keyword>
<dbReference type="AlphaFoldDB" id="A0A3A3G6B8"/>
<dbReference type="InterPro" id="IPR006680">
    <property type="entry name" value="Amidohydro-rel"/>
</dbReference>
<dbReference type="Proteomes" id="UP000266327">
    <property type="component" value="Unassembled WGS sequence"/>
</dbReference>
<dbReference type="InterPro" id="IPR032465">
    <property type="entry name" value="ACMSD"/>
</dbReference>
<organism evidence="3 4">
    <name type="scientific">Noviherbaspirillum sedimenti</name>
    <dbReference type="NCBI Taxonomy" id="2320865"/>
    <lineage>
        <taxon>Bacteria</taxon>
        <taxon>Pseudomonadati</taxon>
        <taxon>Pseudomonadota</taxon>
        <taxon>Betaproteobacteria</taxon>
        <taxon>Burkholderiales</taxon>
        <taxon>Oxalobacteraceae</taxon>
        <taxon>Noviherbaspirillum</taxon>
    </lineage>
</organism>
<proteinExistence type="predicted"/>
<evidence type="ECO:0000313" key="4">
    <source>
        <dbReference type="Proteomes" id="UP000266327"/>
    </source>
</evidence>
<dbReference type="PANTHER" id="PTHR21240">
    <property type="entry name" value="2-AMINO-3-CARBOXYLMUCONATE-6-SEMIALDEHYDE DECARBOXYLASE"/>
    <property type="match status" value="1"/>
</dbReference>
<name>A0A3A3G6B8_9BURK</name>
<feature type="domain" description="Amidohydrolase-related" evidence="2">
    <location>
        <begin position="151"/>
        <end position="435"/>
    </location>
</feature>
<reference evidence="4" key="1">
    <citation type="submission" date="2018-09" db="EMBL/GenBank/DDBJ databases">
        <authorList>
            <person name="Zhu H."/>
        </authorList>
    </citation>
    <scope>NUCLEOTIDE SEQUENCE [LARGE SCALE GENOMIC DNA]</scope>
    <source>
        <strain evidence="4">K1S02-23</strain>
    </source>
</reference>
<keyword evidence="4" id="KW-1185">Reference proteome</keyword>
<accession>A0A3A3G6B8</accession>
<dbReference type="Gene3D" id="3.20.20.140">
    <property type="entry name" value="Metal-dependent hydrolases"/>
    <property type="match status" value="1"/>
</dbReference>
<dbReference type="InterPro" id="IPR032466">
    <property type="entry name" value="Metal_Hydrolase"/>
</dbReference>
<sequence length="446" mass="49921">MPKLRDIWLHKDKHAIPSSLDCFYIFLTYLVCLIGMEIKMDKAVKNTVPLKAPNRASAKEAIKDYFVVSADCHVNEPIDVWSARVDKRFHDRLPQMKVDEQGRMWFVAEGLRPSRVREAPRDESIPIETFMENAAATGSRQQLDRSKGAMFQKQGGYGEDRYRDMDYDGIDAEIVFPNKGLTNWQSPDPELNVAMCRAWTDWAHETFGGHSRSFPAACIAPADIPAAVKEVERVAGLGFKFVMMPPLVKGTGYNMPKFDPLWAALSEAGLPIAFHAGTGKDPRTASGNGGAIINFVVHAMNTVLQPTVELCASGVFDRFPKLKFTTIEAGAGWIPYALWAMDHGYNCHAFWVSPKLKYKPSEYFKMHGHASFETDPVGVELRHLVGIDSLMWGNDYPHIEGCWPNSEASIDVWGKDLTKQEIAKVIGLNAAKLFNIPVPDRYKVQA</sequence>
<dbReference type="EMBL" id="QYUQ01000002">
    <property type="protein sequence ID" value="RJG03481.1"/>
    <property type="molecule type" value="Genomic_DNA"/>
</dbReference>
<dbReference type="Pfam" id="PF04909">
    <property type="entry name" value="Amidohydro_2"/>
    <property type="match status" value="1"/>
</dbReference>
<dbReference type="GO" id="GO:0016787">
    <property type="term" value="F:hydrolase activity"/>
    <property type="evidence" value="ECO:0007669"/>
    <property type="project" value="UniProtKB-KW"/>
</dbReference>
<dbReference type="PANTHER" id="PTHR21240:SF28">
    <property type="entry name" value="ISO-OROTATE DECARBOXYLASE (EUROFUNG)"/>
    <property type="match status" value="1"/>
</dbReference>
<dbReference type="GO" id="GO:0016831">
    <property type="term" value="F:carboxy-lyase activity"/>
    <property type="evidence" value="ECO:0007669"/>
    <property type="project" value="InterPro"/>
</dbReference>